<name>A0A8B6E3M8_MYTGA</name>
<dbReference type="InterPro" id="IPR051834">
    <property type="entry name" value="RING_finger_E3_ligase"/>
</dbReference>
<reference evidence="7" key="1">
    <citation type="submission" date="2018-11" db="EMBL/GenBank/DDBJ databases">
        <authorList>
            <person name="Alioto T."/>
            <person name="Alioto T."/>
        </authorList>
    </citation>
    <scope>NUCLEOTIDE SEQUENCE</scope>
</reference>
<dbReference type="GO" id="GO:0006511">
    <property type="term" value="P:ubiquitin-dependent protein catabolic process"/>
    <property type="evidence" value="ECO:0007669"/>
    <property type="project" value="TreeGrafter"/>
</dbReference>
<dbReference type="PANTHER" id="PTHR45931">
    <property type="entry name" value="SI:CH211-59O9.10"/>
    <property type="match status" value="1"/>
</dbReference>
<feature type="compositionally biased region" description="Polar residues" evidence="5">
    <location>
        <begin position="358"/>
        <end position="367"/>
    </location>
</feature>
<dbReference type="Pfam" id="PF13639">
    <property type="entry name" value="zf-RING_2"/>
    <property type="match status" value="1"/>
</dbReference>
<evidence type="ECO:0000256" key="1">
    <source>
        <dbReference type="ARBA" id="ARBA00022723"/>
    </source>
</evidence>
<keyword evidence="8" id="KW-1185">Reference proteome</keyword>
<dbReference type="GO" id="GO:0061630">
    <property type="term" value="F:ubiquitin protein ligase activity"/>
    <property type="evidence" value="ECO:0007669"/>
    <property type="project" value="UniProtKB-EC"/>
</dbReference>
<keyword evidence="1" id="KW-0479">Metal-binding</keyword>
<feature type="region of interest" description="Disordered" evidence="5">
    <location>
        <begin position="107"/>
        <end position="133"/>
    </location>
</feature>
<dbReference type="PROSITE" id="PS50089">
    <property type="entry name" value="ZF_RING_2"/>
    <property type="match status" value="1"/>
</dbReference>
<evidence type="ECO:0000256" key="2">
    <source>
        <dbReference type="ARBA" id="ARBA00022771"/>
    </source>
</evidence>
<dbReference type="SMART" id="SM00184">
    <property type="entry name" value="RING"/>
    <property type="match status" value="1"/>
</dbReference>
<evidence type="ECO:0000256" key="5">
    <source>
        <dbReference type="SAM" id="MobiDB-lite"/>
    </source>
</evidence>
<keyword evidence="7" id="KW-0808">Transferase</keyword>
<accession>A0A8B6E3M8</accession>
<dbReference type="SUPFAM" id="SSF57850">
    <property type="entry name" value="RING/U-box"/>
    <property type="match status" value="1"/>
</dbReference>
<dbReference type="InterPro" id="IPR013083">
    <property type="entry name" value="Znf_RING/FYVE/PHD"/>
</dbReference>
<dbReference type="GO" id="GO:0005634">
    <property type="term" value="C:nucleus"/>
    <property type="evidence" value="ECO:0007669"/>
    <property type="project" value="TreeGrafter"/>
</dbReference>
<keyword evidence="7" id="KW-0012">Acyltransferase</keyword>
<dbReference type="Gene3D" id="3.30.40.10">
    <property type="entry name" value="Zinc/RING finger domain, C3HC4 (zinc finger)"/>
    <property type="match status" value="1"/>
</dbReference>
<dbReference type="GO" id="GO:0008270">
    <property type="term" value="F:zinc ion binding"/>
    <property type="evidence" value="ECO:0007669"/>
    <property type="project" value="UniProtKB-KW"/>
</dbReference>
<feature type="region of interest" description="Disordered" evidence="5">
    <location>
        <begin position="641"/>
        <end position="661"/>
    </location>
</feature>
<dbReference type="InterPro" id="IPR001841">
    <property type="entry name" value="Znf_RING"/>
</dbReference>
<dbReference type="Proteomes" id="UP000596742">
    <property type="component" value="Unassembled WGS sequence"/>
</dbReference>
<evidence type="ECO:0000256" key="4">
    <source>
        <dbReference type="PROSITE-ProRule" id="PRU00175"/>
    </source>
</evidence>
<organism evidence="7 8">
    <name type="scientific">Mytilus galloprovincialis</name>
    <name type="common">Mediterranean mussel</name>
    <dbReference type="NCBI Taxonomy" id="29158"/>
    <lineage>
        <taxon>Eukaryota</taxon>
        <taxon>Metazoa</taxon>
        <taxon>Spiralia</taxon>
        <taxon>Lophotrochozoa</taxon>
        <taxon>Mollusca</taxon>
        <taxon>Bivalvia</taxon>
        <taxon>Autobranchia</taxon>
        <taxon>Pteriomorphia</taxon>
        <taxon>Mytilida</taxon>
        <taxon>Mytiloidea</taxon>
        <taxon>Mytilidae</taxon>
        <taxon>Mytilinae</taxon>
        <taxon>Mytilus</taxon>
    </lineage>
</organism>
<evidence type="ECO:0000259" key="6">
    <source>
        <dbReference type="PROSITE" id="PS50089"/>
    </source>
</evidence>
<feature type="domain" description="RING-type" evidence="6">
    <location>
        <begin position="761"/>
        <end position="802"/>
    </location>
</feature>
<feature type="compositionally biased region" description="Basic and acidic residues" evidence="5">
    <location>
        <begin position="641"/>
        <end position="659"/>
    </location>
</feature>
<sequence length="806" mass="90983">MGILVFLDEFIVQLTTECRTKNFHVRCLCISLSNGSSSASSEELKRPRNCISSIKRKDSLLSRWKKSGLAVRRYLNCLDAKQSDSSTDEELLNKVKTGQHTKNNYVKKSSMSKHTSNIDKRLTDGSANGTTEVQNNNRVSMGRKCLHRDKICNKEEKYVYGGCCTTNGLLTDDYLSLHSSRNCTTDTDQSDWCQSVDLIESTCDCCSSQCDNCDMINNCHACKKMEGDQNTSNFYAFQGQDEDNFCSDHSKLLLDHSENHKLNRTERYNKTFKRSKIPVTKCLTDKASVETNQSGNNGIQNESDIIFCKRCHSEITINKKYQDADLFCRKCRSECNLGIFRNSSKTSYVDKSSERTNNDYSRNSVSKNSDKLNIKNDDMIHKRERFSLSDKKSPLKRENHRLTSIPLHSDSLSTFGKVDHSSMKHSLPEESPVVTQGYNGEDISDDIEYLESAIDYSPSGFLSGLARMSLENLSEESTDKIHISDDDSLPPAPSSIPGLNFAMPYLSDRLKNSIAQRLGQEGSTDVRNDQINRIEYQETEQLPDIEDEESFQGRQLVVDQSTENMTEEETLTDLLTNLEKIDMINNLLLSDQDDWDISRQIGTTADTNQTKDEENGSDGGEADDEFECDCQFCVGSSLDGDGCHSNEEVAEDRNSHESSEQNILSTVENTDYGFNFWMSDREDEDDSMFTINIEELSPLDLLMNDRRSELELMFENVIIQMLAVHPDLLGEQAPPPAAQSTIQNLPVTPVTSLQISQSLSCSICLCIFEECDSTTTLPCRHHFHPLCIKAWLSKSGTCPVCRFTLE</sequence>
<dbReference type="OrthoDB" id="21204at2759"/>
<feature type="region of interest" description="Disordered" evidence="5">
    <location>
        <begin position="604"/>
        <end position="623"/>
    </location>
</feature>
<gene>
    <name evidence="7" type="ORF">MGAL_10B000604</name>
</gene>
<feature type="region of interest" description="Disordered" evidence="5">
    <location>
        <begin position="346"/>
        <end position="372"/>
    </location>
</feature>
<comment type="caution">
    <text evidence="7">The sequence shown here is derived from an EMBL/GenBank/DDBJ whole genome shotgun (WGS) entry which is preliminary data.</text>
</comment>
<evidence type="ECO:0000313" key="8">
    <source>
        <dbReference type="Proteomes" id="UP000596742"/>
    </source>
</evidence>
<dbReference type="PANTHER" id="PTHR45931:SF3">
    <property type="entry name" value="RING ZINC FINGER-CONTAINING PROTEIN"/>
    <property type="match status" value="1"/>
</dbReference>
<dbReference type="EC" id="2.3.2.27" evidence="7"/>
<proteinExistence type="predicted"/>
<keyword evidence="2 4" id="KW-0863">Zinc-finger</keyword>
<evidence type="ECO:0000313" key="7">
    <source>
        <dbReference type="EMBL" id="VDI29112.1"/>
    </source>
</evidence>
<evidence type="ECO:0000256" key="3">
    <source>
        <dbReference type="ARBA" id="ARBA00022833"/>
    </source>
</evidence>
<keyword evidence="3" id="KW-0862">Zinc</keyword>
<dbReference type="AlphaFoldDB" id="A0A8B6E3M8"/>
<protein>
    <submittedName>
        <fullName evidence="7">E3 ubiquitin-protein ligase Praja2</fullName>
        <ecNumber evidence="7">2.3.2.27</ecNumber>
    </submittedName>
</protein>
<dbReference type="EMBL" id="UYJE01004559">
    <property type="protein sequence ID" value="VDI29112.1"/>
    <property type="molecule type" value="Genomic_DNA"/>
</dbReference>